<dbReference type="GO" id="GO:0005737">
    <property type="term" value="C:cytoplasm"/>
    <property type="evidence" value="ECO:0007669"/>
    <property type="project" value="UniProtKB-SubCell"/>
</dbReference>
<proteinExistence type="inferred from homology"/>
<dbReference type="GO" id="GO:0032259">
    <property type="term" value="P:methylation"/>
    <property type="evidence" value="ECO:0007669"/>
    <property type="project" value="UniProtKB-KW"/>
</dbReference>
<accession>A0A8J6TH24</accession>
<keyword evidence="4 6" id="KW-0808">Transferase</keyword>
<keyword evidence="7" id="KW-0687">Ribonucleoprotein</keyword>
<dbReference type="Gene3D" id="3.40.50.150">
    <property type="entry name" value="Vaccinia Virus protein VP39"/>
    <property type="match status" value="1"/>
</dbReference>
<sequence>MKSNPFAHRSPRQWQKITLCMPEHQADMAASFLMELTGSGIEQQVNISENTSTTETIIAYLEKDDHFDQKKNQFDDFLKSLSADTPHDSLPSCSYSDVLEEDWNKKWKAFYKPLRLTDRITVKPTWEPYTPEANEMVIEIDPGMAFGTGLHDSTQLALQLIERSFSELSSAQLQKTLDVGTGTGILGMACALLGAQEVLAIDNDPDAVAAALDNVDYNNLSHLMTVSTKDITETTGPFDLIAANITQDVITEMAPRLYSLLAPNGRLVLAGILKGEQAEAITDLFHGKGLTLLHSPDQKEWQAFLFEK</sequence>
<keyword evidence="2 6" id="KW-0963">Cytoplasm</keyword>
<dbReference type="HAMAP" id="MF_00735">
    <property type="entry name" value="Methyltr_PrmA"/>
    <property type="match status" value="1"/>
</dbReference>
<protein>
    <recommendedName>
        <fullName evidence="6">Ribosomal protein L11 methyltransferase</fullName>
        <shortName evidence="6">L11 Mtase</shortName>
        <ecNumber evidence="6">2.1.1.-</ecNumber>
    </recommendedName>
</protein>
<feature type="binding site" evidence="6">
    <location>
        <position position="244"/>
    </location>
    <ligand>
        <name>S-adenosyl-L-methionine</name>
        <dbReference type="ChEBI" id="CHEBI:59789"/>
    </ligand>
</feature>
<evidence type="ECO:0000256" key="1">
    <source>
        <dbReference type="ARBA" id="ARBA00009741"/>
    </source>
</evidence>
<dbReference type="CDD" id="cd02440">
    <property type="entry name" value="AdoMet_MTases"/>
    <property type="match status" value="1"/>
</dbReference>
<dbReference type="SUPFAM" id="SSF53335">
    <property type="entry name" value="S-adenosyl-L-methionine-dependent methyltransferases"/>
    <property type="match status" value="1"/>
</dbReference>
<comment type="similarity">
    <text evidence="1 6">Belongs to the methyltransferase superfamily. PrmA family.</text>
</comment>
<dbReference type="EC" id="2.1.1.-" evidence="6"/>
<dbReference type="PANTHER" id="PTHR43648">
    <property type="entry name" value="ELECTRON TRANSFER FLAVOPROTEIN BETA SUBUNIT LYSINE METHYLTRANSFERASE"/>
    <property type="match status" value="1"/>
</dbReference>
<dbReference type="PIRSF" id="PIRSF000401">
    <property type="entry name" value="RPL11_MTase"/>
    <property type="match status" value="1"/>
</dbReference>
<evidence type="ECO:0000256" key="2">
    <source>
        <dbReference type="ARBA" id="ARBA00022490"/>
    </source>
</evidence>
<name>A0A8J6TH24_9BACT</name>
<dbReference type="GO" id="GO:0005840">
    <property type="term" value="C:ribosome"/>
    <property type="evidence" value="ECO:0007669"/>
    <property type="project" value="UniProtKB-KW"/>
</dbReference>
<dbReference type="EMBL" id="JACNJZ010000182">
    <property type="protein sequence ID" value="MBC8318725.1"/>
    <property type="molecule type" value="Genomic_DNA"/>
</dbReference>
<evidence type="ECO:0000256" key="6">
    <source>
        <dbReference type="HAMAP-Rule" id="MF_00735"/>
    </source>
</evidence>
<gene>
    <name evidence="6 7" type="primary">prmA</name>
    <name evidence="7" type="ORF">H8E41_12540</name>
</gene>
<organism evidence="7 8">
    <name type="scientific">Candidatus Desulfobia pelagia</name>
    <dbReference type="NCBI Taxonomy" id="2841692"/>
    <lineage>
        <taxon>Bacteria</taxon>
        <taxon>Pseudomonadati</taxon>
        <taxon>Thermodesulfobacteriota</taxon>
        <taxon>Desulfobulbia</taxon>
        <taxon>Desulfobulbales</taxon>
        <taxon>Desulfobulbaceae</taxon>
        <taxon>Candidatus Desulfobia</taxon>
    </lineage>
</organism>
<comment type="caution">
    <text evidence="7">The sequence shown here is derived from an EMBL/GenBank/DDBJ whole genome shotgun (WGS) entry which is preliminary data.</text>
</comment>
<evidence type="ECO:0000256" key="5">
    <source>
        <dbReference type="ARBA" id="ARBA00022691"/>
    </source>
</evidence>
<dbReference type="InterPro" id="IPR050078">
    <property type="entry name" value="Ribosomal_L11_MeTrfase_PrmA"/>
</dbReference>
<dbReference type="NCBIfam" id="TIGR00406">
    <property type="entry name" value="prmA"/>
    <property type="match status" value="1"/>
</dbReference>
<comment type="function">
    <text evidence="6">Methylates ribosomal protein L11.</text>
</comment>
<feature type="binding site" evidence="6">
    <location>
        <position position="154"/>
    </location>
    <ligand>
        <name>S-adenosyl-L-methionine</name>
        <dbReference type="ChEBI" id="CHEBI:59789"/>
    </ligand>
</feature>
<feature type="binding site" evidence="6">
    <location>
        <position position="180"/>
    </location>
    <ligand>
        <name>S-adenosyl-L-methionine</name>
        <dbReference type="ChEBI" id="CHEBI:59789"/>
    </ligand>
</feature>
<dbReference type="Pfam" id="PF06325">
    <property type="entry name" value="PrmA"/>
    <property type="match status" value="1"/>
</dbReference>
<comment type="catalytic activity">
    <reaction evidence="6">
        <text>L-lysyl-[protein] + 3 S-adenosyl-L-methionine = N(6),N(6),N(6)-trimethyl-L-lysyl-[protein] + 3 S-adenosyl-L-homocysteine + 3 H(+)</text>
        <dbReference type="Rhea" id="RHEA:54192"/>
        <dbReference type="Rhea" id="RHEA-COMP:9752"/>
        <dbReference type="Rhea" id="RHEA-COMP:13826"/>
        <dbReference type="ChEBI" id="CHEBI:15378"/>
        <dbReference type="ChEBI" id="CHEBI:29969"/>
        <dbReference type="ChEBI" id="CHEBI:57856"/>
        <dbReference type="ChEBI" id="CHEBI:59789"/>
        <dbReference type="ChEBI" id="CHEBI:61961"/>
    </reaction>
</comment>
<dbReference type="GO" id="GO:0008276">
    <property type="term" value="F:protein methyltransferase activity"/>
    <property type="evidence" value="ECO:0007669"/>
    <property type="project" value="UniProtKB-UniRule"/>
</dbReference>
<evidence type="ECO:0000313" key="8">
    <source>
        <dbReference type="Proteomes" id="UP000614424"/>
    </source>
</evidence>
<dbReference type="InterPro" id="IPR004498">
    <property type="entry name" value="Ribosomal_PrmA_MeTrfase"/>
</dbReference>
<keyword evidence="5 6" id="KW-0949">S-adenosyl-L-methionine</keyword>
<dbReference type="AlphaFoldDB" id="A0A8J6TH24"/>
<comment type="subcellular location">
    <subcellularLocation>
        <location evidence="6">Cytoplasm</location>
    </subcellularLocation>
</comment>
<evidence type="ECO:0000256" key="4">
    <source>
        <dbReference type="ARBA" id="ARBA00022679"/>
    </source>
</evidence>
<dbReference type="Proteomes" id="UP000614424">
    <property type="component" value="Unassembled WGS sequence"/>
</dbReference>
<evidence type="ECO:0000313" key="7">
    <source>
        <dbReference type="EMBL" id="MBC8318725.1"/>
    </source>
</evidence>
<feature type="binding site" evidence="6">
    <location>
        <position position="202"/>
    </location>
    <ligand>
        <name>S-adenosyl-L-methionine</name>
        <dbReference type="ChEBI" id="CHEBI:59789"/>
    </ligand>
</feature>
<dbReference type="PANTHER" id="PTHR43648:SF1">
    <property type="entry name" value="ELECTRON TRANSFER FLAVOPROTEIN BETA SUBUNIT LYSINE METHYLTRANSFERASE"/>
    <property type="match status" value="1"/>
</dbReference>
<dbReference type="InterPro" id="IPR029063">
    <property type="entry name" value="SAM-dependent_MTases_sf"/>
</dbReference>
<reference evidence="7 8" key="1">
    <citation type="submission" date="2020-08" db="EMBL/GenBank/DDBJ databases">
        <title>Bridging the membrane lipid divide: bacteria of the FCB group superphylum have the potential to synthesize archaeal ether lipids.</title>
        <authorList>
            <person name="Villanueva L."/>
            <person name="Von Meijenfeldt F.A.B."/>
            <person name="Westbye A.B."/>
            <person name="Yadav S."/>
            <person name="Hopmans E.C."/>
            <person name="Dutilh B.E."/>
            <person name="Sinninghe Damste J.S."/>
        </authorList>
    </citation>
    <scope>NUCLEOTIDE SEQUENCE [LARGE SCALE GENOMIC DNA]</scope>
    <source>
        <strain evidence="7">NIOZ-UU47</strain>
    </source>
</reference>
<keyword evidence="3 6" id="KW-0489">Methyltransferase</keyword>
<keyword evidence="7" id="KW-0689">Ribosomal protein</keyword>
<evidence type="ECO:0000256" key="3">
    <source>
        <dbReference type="ARBA" id="ARBA00022603"/>
    </source>
</evidence>